<feature type="region of interest" description="Disordered" evidence="1">
    <location>
        <begin position="147"/>
        <end position="167"/>
    </location>
</feature>
<evidence type="ECO:0000259" key="2">
    <source>
        <dbReference type="Pfam" id="PF05233"/>
    </source>
</evidence>
<dbReference type="OrthoDB" id="9795345at2"/>
<sequence>MSDVRIIKKYPNRRLYDTAISSYITLNDVKELVLTYVPFKVLDAKSNDDLTRATLLQIISEQEDKESPIFTADILQNVIRFYGDSMQAMMSRFLEHSMKLFMEQQAGFKSPLNTFLGTNPMTMMQNIAEQNMSMWKSMQENFYTGHANTKDSAETEEEVTEPETKKN</sequence>
<feature type="domain" description="PHB accumulation regulatory" evidence="2">
    <location>
        <begin position="70"/>
        <end position="107"/>
    </location>
</feature>
<dbReference type="EMBL" id="QGGU01000005">
    <property type="protein sequence ID" value="PWK51965.1"/>
    <property type="molecule type" value="Genomic_DNA"/>
</dbReference>
<evidence type="ECO:0000313" key="4">
    <source>
        <dbReference type="EMBL" id="PWK51965.1"/>
    </source>
</evidence>
<dbReference type="NCBIfam" id="TIGR01848">
    <property type="entry name" value="PHA_reg_PhaR"/>
    <property type="match status" value="1"/>
</dbReference>
<accession>A0A316FV77</accession>
<evidence type="ECO:0000313" key="5">
    <source>
        <dbReference type="Proteomes" id="UP000245790"/>
    </source>
</evidence>
<dbReference type="AlphaFoldDB" id="A0A316FV77"/>
<organism evidence="4 5">
    <name type="scientific">Pleionea mediterranea</name>
    <dbReference type="NCBI Taxonomy" id="523701"/>
    <lineage>
        <taxon>Bacteria</taxon>
        <taxon>Pseudomonadati</taxon>
        <taxon>Pseudomonadota</taxon>
        <taxon>Gammaproteobacteria</taxon>
        <taxon>Oceanospirillales</taxon>
        <taxon>Pleioneaceae</taxon>
        <taxon>Pleionea</taxon>
    </lineage>
</organism>
<proteinExistence type="predicted"/>
<dbReference type="InterPro" id="IPR012909">
    <property type="entry name" value="PHA_DNA-bd_N"/>
</dbReference>
<keyword evidence="5" id="KW-1185">Reference proteome</keyword>
<name>A0A316FV77_9GAMM</name>
<protein>
    <submittedName>
        <fullName evidence="4">Polyhydroxyalkanoate synthesis repressor PhaR</fullName>
    </submittedName>
</protein>
<feature type="domain" description="PHA accumulation regulator DNA-binding N-terminal" evidence="3">
    <location>
        <begin position="6"/>
        <end position="65"/>
    </location>
</feature>
<dbReference type="Pfam" id="PF07879">
    <property type="entry name" value="PHB_acc_N"/>
    <property type="match status" value="1"/>
</dbReference>
<evidence type="ECO:0000256" key="1">
    <source>
        <dbReference type="SAM" id="MobiDB-lite"/>
    </source>
</evidence>
<dbReference type="InterPro" id="IPR007897">
    <property type="entry name" value="PHB_accumulat"/>
</dbReference>
<gene>
    <name evidence="4" type="ORF">C8D97_105282</name>
</gene>
<dbReference type="InterPro" id="IPR010134">
    <property type="entry name" value="PHA_reg_PhaR"/>
</dbReference>
<dbReference type="GO" id="GO:0006355">
    <property type="term" value="P:regulation of DNA-templated transcription"/>
    <property type="evidence" value="ECO:0007669"/>
    <property type="project" value="InterPro"/>
</dbReference>
<reference evidence="4 5" key="1">
    <citation type="submission" date="2018-05" db="EMBL/GenBank/DDBJ databases">
        <title>Genomic Encyclopedia of Type Strains, Phase IV (KMG-IV): sequencing the most valuable type-strain genomes for metagenomic binning, comparative biology and taxonomic classification.</title>
        <authorList>
            <person name="Goeker M."/>
        </authorList>
    </citation>
    <scope>NUCLEOTIDE SEQUENCE [LARGE SCALE GENOMIC DNA]</scope>
    <source>
        <strain evidence="4 5">DSM 25350</strain>
    </source>
</reference>
<comment type="caution">
    <text evidence="4">The sequence shown here is derived from an EMBL/GenBank/DDBJ whole genome shotgun (WGS) entry which is preliminary data.</text>
</comment>
<evidence type="ECO:0000259" key="3">
    <source>
        <dbReference type="Pfam" id="PF07879"/>
    </source>
</evidence>
<dbReference type="Proteomes" id="UP000245790">
    <property type="component" value="Unassembled WGS sequence"/>
</dbReference>
<dbReference type="RefSeq" id="WP_109763341.1">
    <property type="nucleotide sequence ID" value="NZ_QGGU01000005.1"/>
</dbReference>
<dbReference type="Pfam" id="PF05233">
    <property type="entry name" value="PHB_acc"/>
    <property type="match status" value="1"/>
</dbReference>